<dbReference type="EMBL" id="MU970264">
    <property type="protein sequence ID" value="KAK9318928.1"/>
    <property type="molecule type" value="Genomic_DNA"/>
</dbReference>
<keyword evidence="1" id="KW-0418">Kinase</keyword>
<organism evidence="1 2">
    <name type="scientific">Lipomyces orientalis</name>
    <dbReference type="NCBI Taxonomy" id="1233043"/>
    <lineage>
        <taxon>Eukaryota</taxon>
        <taxon>Fungi</taxon>
        <taxon>Dikarya</taxon>
        <taxon>Ascomycota</taxon>
        <taxon>Saccharomycotina</taxon>
        <taxon>Lipomycetes</taxon>
        <taxon>Lipomycetales</taxon>
        <taxon>Lipomycetaceae</taxon>
        <taxon>Lipomyces</taxon>
    </lineage>
</organism>
<protein>
    <submittedName>
        <fullName evidence="1">Stress-activated map kinase interacting protein 1-domain-containing protein</fullName>
    </submittedName>
</protein>
<gene>
    <name evidence="1" type="ORF">V1517DRAFT_334220</name>
</gene>
<accession>A0ACC3TCM0</accession>
<reference evidence="2" key="1">
    <citation type="journal article" date="2024" name="Front. Bioeng. Biotechnol.">
        <title>Genome-scale model development and genomic sequencing of the oleaginous clade Lipomyces.</title>
        <authorList>
            <person name="Czajka J.J."/>
            <person name="Han Y."/>
            <person name="Kim J."/>
            <person name="Mondo S.J."/>
            <person name="Hofstad B.A."/>
            <person name="Robles A."/>
            <person name="Haridas S."/>
            <person name="Riley R."/>
            <person name="LaButti K."/>
            <person name="Pangilinan J."/>
            <person name="Andreopoulos W."/>
            <person name="Lipzen A."/>
            <person name="Yan J."/>
            <person name="Wang M."/>
            <person name="Ng V."/>
            <person name="Grigoriev I.V."/>
            <person name="Spatafora J.W."/>
            <person name="Magnuson J.K."/>
            <person name="Baker S.E."/>
            <person name="Pomraning K.R."/>
        </authorList>
    </citation>
    <scope>NUCLEOTIDE SEQUENCE [LARGE SCALE GENOMIC DNA]</scope>
    <source>
        <strain evidence="2">CBS 10300</strain>
    </source>
</reference>
<dbReference type="Proteomes" id="UP001489719">
    <property type="component" value="Unassembled WGS sequence"/>
</dbReference>
<proteinExistence type="predicted"/>
<evidence type="ECO:0000313" key="1">
    <source>
        <dbReference type="EMBL" id="KAK9318928.1"/>
    </source>
</evidence>
<sequence>MSLLYDRSFILYNLRRSYLDRIQDGVGERVIHIDKDLYSRAWAVDSTSRVGPAIADPPPQFNPEFEYSPPIPNFVESDRAHSTSTPNTPALYTRGTVLSFGELANAIDGVRREMHKKIRGDALPDERSESDFDDDESEFESDDEEHKVQGDDDDDERDRHTPTGYDPSRVDSFGQMNDDESDEMEIEELHRAARQIKFSKMPARAKDLIPDVDQMLSTYIQTNNRNHHHTRQQSGKTSDDESNWQGEKSDTVNIGLAGNSESKGIAFLQSSSFRRTAAFDKRYNNVWGDISMDENVLQGEGVDETDGIGGTATPVHFEPFPADLKDVVGIAPSSESPLESMSSRDLARISIRVRDVSNLTALIQLSQASAKNPFEIYTSASGVGELKPLHLKLYRPTSSSPSLPFEVVVKPYATVADTIGYALYRYWEEKRKPELIEDECDVNSWTLRIVEEDGEPDRDFPALDRTRIISAFSFDEFALVEATPSQVKENQIVTVLRK</sequence>
<keyword evidence="2" id="KW-1185">Reference proteome</keyword>
<comment type="caution">
    <text evidence="1">The sequence shown here is derived from an EMBL/GenBank/DDBJ whole genome shotgun (WGS) entry which is preliminary data.</text>
</comment>
<name>A0ACC3TCM0_9ASCO</name>
<evidence type="ECO:0000313" key="2">
    <source>
        <dbReference type="Proteomes" id="UP001489719"/>
    </source>
</evidence>
<keyword evidence="1" id="KW-0808">Transferase</keyword>